<comment type="caution">
    <text evidence="2">The sequence shown here is derived from an EMBL/GenBank/DDBJ whole genome shotgun (WGS) entry which is preliminary data.</text>
</comment>
<feature type="transmembrane region" description="Helical" evidence="1">
    <location>
        <begin position="46"/>
        <end position="69"/>
    </location>
</feature>
<dbReference type="AlphaFoldDB" id="A0A923LLF2"/>
<evidence type="ECO:0000256" key="1">
    <source>
        <dbReference type="SAM" id="Phobius"/>
    </source>
</evidence>
<protein>
    <submittedName>
        <fullName evidence="2">Uncharacterized protein</fullName>
    </submittedName>
</protein>
<feature type="transmembrane region" description="Helical" evidence="1">
    <location>
        <begin position="20"/>
        <end position="40"/>
    </location>
</feature>
<reference evidence="2" key="1">
    <citation type="submission" date="2020-08" db="EMBL/GenBank/DDBJ databases">
        <title>Genome public.</title>
        <authorList>
            <person name="Liu C."/>
            <person name="Sun Q."/>
        </authorList>
    </citation>
    <scope>NUCLEOTIDE SEQUENCE</scope>
    <source>
        <strain evidence="2">BX1005</strain>
    </source>
</reference>
<sequence length="106" mass="11382">MRRRNHYKFSGKKHSKRGMLAGAFAVASLFALIYLVGISFRQSGNGSIYLGSVGILALVAALVSFVQAVKSLREEDTFRGIPIAAMVLSVVATGSWIALYTAGFLI</sequence>
<evidence type="ECO:0000313" key="2">
    <source>
        <dbReference type="EMBL" id="MBC5713009.1"/>
    </source>
</evidence>
<proteinExistence type="predicted"/>
<keyword evidence="1" id="KW-0472">Membrane</keyword>
<feature type="transmembrane region" description="Helical" evidence="1">
    <location>
        <begin position="81"/>
        <end position="105"/>
    </location>
</feature>
<dbReference type="InterPro" id="IPR046140">
    <property type="entry name" value="DUF6142"/>
</dbReference>
<name>A0A923LLF2_9FIRM</name>
<dbReference type="Pfam" id="PF19639">
    <property type="entry name" value="DUF6142"/>
    <property type="match status" value="1"/>
</dbReference>
<accession>A0A923LLF2</accession>
<keyword evidence="1" id="KW-1133">Transmembrane helix</keyword>
<organism evidence="2 3">
    <name type="scientific">Roseburia zhanii</name>
    <dbReference type="NCBI Taxonomy" id="2763064"/>
    <lineage>
        <taxon>Bacteria</taxon>
        <taxon>Bacillati</taxon>
        <taxon>Bacillota</taxon>
        <taxon>Clostridia</taxon>
        <taxon>Lachnospirales</taxon>
        <taxon>Lachnospiraceae</taxon>
        <taxon>Roseburia</taxon>
    </lineage>
</organism>
<dbReference type="Proteomes" id="UP000606720">
    <property type="component" value="Unassembled WGS sequence"/>
</dbReference>
<dbReference type="EMBL" id="JACOPH010000001">
    <property type="protein sequence ID" value="MBC5713009.1"/>
    <property type="molecule type" value="Genomic_DNA"/>
</dbReference>
<evidence type="ECO:0000313" key="3">
    <source>
        <dbReference type="Proteomes" id="UP000606720"/>
    </source>
</evidence>
<dbReference type="RefSeq" id="WP_186866021.1">
    <property type="nucleotide sequence ID" value="NZ_JACOPH010000001.1"/>
</dbReference>
<gene>
    <name evidence="2" type="ORF">H8S17_02090</name>
</gene>
<keyword evidence="3" id="KW-1185">Reference proteome</keyword>
<keyword evidence="1" id="KW-0812">Transmembrane</keyword>